<dbReference type="PANTHER" id="PTHR13275:SF4">
    <property type="entry name" value="VACUOLAR PROTEIN SORTING-ASSOCIATED PROTEIN 72 HOMOLOG"/>
    <property type="match status" value="1"/>
</dbReference>
<proteinExistence type="inferred from homology"/>
<name>A0A9W8M3Y5_9FUNG</name>
<organism evidence="4 5">
    <name type="scientific">Coemansia aciculifera</name>
    <dbReference type="NCBI Taxonomy" id="417176"/>
    <lineage>
        <taxon>Eukaryota</taxon>
        <taxon>Fungi</taxon>
        <taxon>Fungi incertae sedis</taxon>
        <taxon>Zoopagomycota</taxon>
        <taxon>Kickxellomycotina</taxon>
        <taxon>Kickxellomycetes</taxon>
        <taxon>Kickxellales</taxon>
        <taxon>Kickxellaceae</taxon>
        <taxon>Coemansia</taxon>
    </lineage>
</organism>
<gene>
    <name evidence="4" type="primary">VPS72</name>
    <name evidence="4" type="ORF">GGH94_005362</name>
</gene>
<dbReference type="Pfam" id="PF08265">
    <property type="entry name" value="YL1_C"/>
    <property type="match status" value="1"/>
</dbReference>
<feature type="region of interest" description="Disordered" evidence="2">
    <location>
        <begin position="261"/>
        <end position="298"/>
    </location>
</feature>
<accession>A0A9W8M3Y5</accession>
<comment type="caution">
    <text evidence="4">The sequence shown here is derived from an EMBL/GenBank/DDBJ whole genome shotgun (WGS) entry which is preliminary data.</text>
</comment>
<dbReference type="InterPro" id="IPR046757">
    <property type="entry name" value="YL1_N"/>
</dbReference>
<dbReference type="Proteomes" id="UP001140074">
    <property type="component" value="Unassembled WGS sequence"/>
</dbReference>
<evidence type="ECO:0000313" key="4">
    <source>
        <dbReference type="EMBL" id="KAJ2860693.1"/>
    </source>
</evidence>
<evidence type="ECO:0000256" key="1">
    <source>
        <dbReference type="ARBA" id="ARBA00006832"/>
    </source>
</evidence>
<keyword evidence="5" id="KW-1185">Reference proteome</keyword>
<sequence length="511" mass="57996">MSEHSSDDETIPQDIEANIRAFVCRIKLIVPMVQKVYMWSTRNAAAETRLPRQQLNSLVSQICQPIGDIEFSYLSRPILMDPCLNAIRRLVYMDDNEFSFESMVHLARHNAPNMQYLHISLIRYDNVAGLIQNADGSYVQYPCLHTLKLGTRQSAKHTMSLSAKRARRDNAGSKMHRMIEEERAKIERGEIAASDDDADVDFANKADVEDIVDSDFAETDSEAEQAADDASKEIEAMVERVERRRQRKAAKKHIVPRFAGAKQRALAKPKPIAVDKGERSGSVASDKSDGDGSAVGRRKARLPELAVRVSSRKLAVRKAQESEALEVERNFLAEAKRGRRKHSHIHDVPELTQEQLLEEAKQTEISNVEKLKDFQEQEAEEKRQQRILGARKAPLLIHPVAHWKSTIRYNDLAETDTVSELERLPVGEPRIEYALDSLDDTRYPLNPWTQCISLLPPKICPVTGLPARYFHPRARVPYANLQAYRVLEELVRGEHAYFCDIGVWSSTAITE</sequence>
<dbReference type="EMBL" id="JANBUY010000278">
    <property type="protein sequence ID" value="KAJ2860693.1"/>
    <property type="molecule type" value="Genomic_DNA"/>
</dbReference>
<comment type="similarity">
    <text evidence="1">Belongs to the VPS72/YL1 family.</text>
</comment>
<reference evidence="4" key="1">
    <citation type="submission" date="2022-07" db="EMBL/GenBank/DDBJ databases">
        <title>Phylogenomic reconstructions and comparative analyses of Kickxellomycotina fungi.</title>
        <authorList>
            <person name="Reynolds N.K."/>
            <person name="Stajich J.E."/>
            <person name="Barry K."/>
            <person name="Grigoriev I.V."/>
            <person name="Crous P."/>
            <person name="Smith M.E."/>
        </authorList>
    </citation>
    <scope>NUCLEOTIDE SEQUENCE</scope>
    <source>
        <strain evidence="4">RSA 476</strain>
    </source>
</reference>
<evidence type="ECO:0000256" key="2">
    <source>
        <dbReference type="SAM" id="MobiDB-lite"/>
    </source>
</evidence>
<evidence type="ECO:0000313" key="5">
    <source>
        <dbReference type="Proteomes" id="UP001140074"/>
    </source>
</evidence>
<protein>
    <submittedName>
        <fullName evidence="4">Vacuolar protein sorting-associated protein 72</fullName>
    </submittedName>
</protein>
<dbReference type="AlphaFoldDB" id="A0A9W8M3Y5"/>
<dbReference type="Pfam" id="PF05764">
    <property type="entry name" value="YL1"/>
    <property type="match status" value="1"/>
</dbReference>
<dbReference type="InterPro" id="IPR013272">
    <property type="entry name" value="Vps72/YL1_C"/>
</dbReference>
<feature type="domain" description="Vps72/YL1 C-terminal" evidence="3">
    <location>
        <begin position="458"/>
        <end position="487"/>
    </location>
</feature>
<dbReference type="PANTHER" id="PTHR13275">
    <property type="entry name" value="YL-1 PROTEIN TRANSCRIPTION FACTOR-LIKE 1"/>
    <property type="match status" value="1"/>
</dbReference>
<dbReference type="GO" id="GO:0005634">
    <property type="term" value="C:nucleus"/>
    <property type="evidence" value="ECO:0007669"/>
    <property type="project" value="TreeGrafter"/>
</dbReference>
<dbReference type="SMART" id="SM00993">
    <property type="entry name" value="YL1_C"/>
    <property type="match status" value="1"/>
</dbReference>
<evidence type="ECO:0000259" key="3">
    <source>
        <dbReference type="SMART" id="SM00993"/>
    </source>
</evidence>